<dbReference type="Pfam" id="PF13467">
    <property type="entry name" value="RHH_4"/>
    <property type="match status" value="1"/>
</dbReference>
<dbReference type="InterPro" id="IPR038268">
    <property type="entry name" value="RHH_sf"/>
</dbReference>
<organism evidence="2 3">
    <name type="scientific">Sphingosinicella rhizophila</name>
    <dbReference type="NCBI Taxonomy" id="3050082"/>
    <lineage>
        <taxon>Bacteria</taxon>
        <taxon>Pseudomonadati</taxon>
        <taxon>Pseudomonadota</taxon>
        <taxon>Alphaproteobacteria</taxon>
        <taxon>Sphingomonadales</taxon>
        <taxon>Sphingosinicellaceae</taxon>
        <taxon>Sphingosinicella</taxon>
    </lineage>
</organism>
<dbReference type="Gene3D" id="1.10.3990.20">
    <property type="entry name" value="protein bp1543"/>
    <property type="match status" value="1"/>
</dbReference>
<dbReference type="Proteomes" id="UP001259572">
    <property type="component" value="Unassembled WGS sequence"/>
</dbReference>
<protein>
    <submittedName>
        <fullName evidence="2">Ribbon-helix-helix domain-containing protein</fullName>
    </submittedName>
</protein>
<name>A0ABU3Q7A4_9SPHN</name>
<proteinExistence type="predicted"/>
<evidence type="ECO:0000259" key="1">
    <source>
        <dbReference type="Pfam" id="PF13467"/>
    </source>
</evidence>
<comment type="caution">
    <text evidence="2">The sequence shown here is derived from an EMBL/GenBank/DDBJ whole genome shotgun (WGS) entry which is preliminary data.</text>
</comment>
<evidence type="ECO:0000313" key="2">
    <source>
        <dbReference type="EMBL" id="MDT9599287.1"/>
    </source>
</evidence>
<dbReference type="InterPro" id="IPR027373">
    <property type="entry name" value="RHH_dom"/>
</dbReference>
<reference evidence="2 3" key="1">
    <citation type="submission" date="2023-05" db="EMBL/GenBank/DDBJ databases">
        <authorList>
            <person name="Guo Y."/>
        </authorList>
    </citation>
    <scope>NUCLEOTIDE SEQUENCE [LARGE SCALE GENOMIC DNA]</scope>
    <source>
        <strain evidence="2 3">GR2756</strain>
    </source>
</reference>
<gene>
    <name evidence="2" type="ORF">RQX22_10025</name>
</gene>
<sequence length="101" mass="10764">MAASTCISDVTDLFQGPVKRSMMIAGHATSISLEPVFWDALRAAAEAERLPVNALVARIDADRIQAPHPPNLGSAIRLWLFDQAKEATGENAPEGPPNETG</sequence>
<evidence type="ECO:0000313" key="3">
    <source>
        <dbReference type="Proteomes" id="UP001259572"/>
    </source>
</evidence>
<feature type="domain" description="Ribbon-helix-helix" evidence="1">
    <location>
        <begin position="17"/>
        <end position="82"/>
    </location>
</feature>
<keyword evidence="3" id="KW-1185">Reference proteome</keyword>
<accession>A0ABU3Q7A4</accession>
<dbReference type="EMBL" id="JAVUPU010000004">
    <property type="protein sequence ID" value="MDT9599287.1"/>
    <property type="molecule type" value="Genomic_DNA"/>
</dbReference>